<evidence type="ECO:0000256" key="5">
    <source>
        <dbReference type="PIRSR" id="PIRSR016020-1"/>
    </source>
</evidence>
<comment type="caution">
    <text evidence="6">The sequence shown here is derived from an EMBL/GenBank/DDBJ whole genome shotgun (WGS) entry which is preliminary data.</text>
</comment>
<keyword evidence="7" id="KW-1185">Reference proteome</keyword>
<name>K6XDY7_9ALTE</name>
<dbReference type="InterPro" id="IPR014718">
    <property type="entry name" value="GH-type_carb-bd"/>
</dbReference>
<comment type="catalytic activity">
    <reaction evidence="1">
        <text>alpha-D-glucose 6-phosphate = beta-D-glucose 6-phosphate</text>
        <dbReference type="Rhea" id="RHEA:16249"/>
        <dbReference type="ChEBI" id="CHEBI:58225"/>
        <dbReference type="ChEBI" id="CHEBI:58247"/>
        <dbReference type="EC" id="5.1.3.15"/>
    </reaction>
</comment>
<protein>
    <recommendedName>
        <fullName evidence="4">Putative glucose-6-phosphate 1-epimerase</fullName>
        <ecNumber evidence="4">5.1.3.15</ecNumber>
    </recommendedName>
</protein>
<dbReference type="EMBL" id="BAEO01000025">
    <property type="protein sequence ID" value="GAC18834.1"/>
    <property type="molecule type" value="Genomic_DNA"/>
</dbReference>
<dbReference type="InterPro" id="IPR008183">
    <property type="entry name" value="Aldose_1/G6P_1-epimerase"/>
</dbReference>
<dbReference type="RefSeq" id="WP_007619054.1">
    <property type="nucleotide sequence ID" value="NZ_BAEO01000025.1"/>
</dbReference>
<dbReference type="GO" id="GO:0030246">
    <property type="term" value="F:carbohydrate binding"/>
    <property type="evidence" value="ECO:0007669"/>
    <property type="project" value="UniProtKB-UniRule"/>
</dbReference>
<proteinExistence type="inferred from homology"/>
<accession>K6XDY7</accession>
<dbReference type="Proteomes" id="UP000006327">
    <property type="component" value="Unassembled WGS sequence"/>
</dbReference>
<dbReference type="eggNOG" id="COG0676">
    <property type="taxonomic scope" value="Bacteria"/>
</dbReference>
<dbReference type="Pfam" id="PF01263">
    <property type="entry name" value="Aldose_epim"/>
    <property type="match status" value="1"/>
</dbReference>
<evidence type="ECO:0000256" key="4">
    <source>
        <dbReference type="PIRNR" id="PIRNR016020"/>
    </source>
</evidence>
<comment type="similarity">
    <text evidence="2 4">Belongs to the glucose-6-phosphate 1-epimerase family.</text>
</comment>
<keyword evidence="3 4" id="KW-0413">Isomerase</keyword>
<dbReference type="PIRSF" id="PIRSF016020">
    <property type="entry name" value="PHexose_mutarotase"/>
    <property type="match status" value="1"/>
</dbReference>
<dbReference type="AlphaFoldDB" id="K6XDY7"/>
<dbReference type="InterPro" id="IPR011013">
    <property type="entry name" value="Gal_mutarotase_sf_dom"/>
</dbReference>
<dbReference type="GO" id="GO:0005737">
    <property type="term" value="C:cytoplasm"/>
    <property type="evidence" value="ECO:0007669"/>
    <property type="project" value="TreeGrafter"/>
</dbReference>
<dbReference type="GO" id="GO:0005975">
    <property type="term" value="P:carbohydrate metabolic process"/>
    <property type="evidence" value="ECO:0007669"/>
    <property type="project" value="InterPro"/>
</dbReference>
<dbReference type="Gene3D" id="2.70.98.10">
    <property type="match status" value="1"/>
</dbReference>
<reference evidence="6 7" key="1">
    <citation type="journal article" date="2017" name="Antonie Van Leeuwenhoek">
        <title>Rhizobium rhizosphaerae sp. nov., a novel species isolated from rice rhizosphere.</title>
        <authorList>
            <person name="Zhao J.J."/>
            <person name="Zhang J."/>
            <person name="Zhang R.J."/>
            <person name="Zhang C.W."/>
            <person name="Yin H.Q."/>
            <person name="Zhang X.X."/>
        </authorList>
    </citation>
    <scope>NUCLEOTIDE SEQUENCE [LARGE SCALE GENOMIC DNA]</scope>
    <source>
        <strain evidence="6 7">BSs20135</strain>
    </source>
</reference>
<dbReference type="SUPFAM" id="SSF74650">
    <property type="entry name" value="Galactose mutarotase-like"/>
    <property type="match status" value="1"/>
</dbReference>
<dbReference type="PANTHER" id="PTHR11122">
    <property type="entry name" value="APOSPORY-ASSOCIATED PROTEIN C-RELATED"/>
    <property type="match status" value="1"/>
</dbReference>
<dbReference type="STRING" id="493475.GARC_1867"/>
<evidence type="ECO:0000256" key="3">
    <source>
        <dbReference type="ARBA" id="ARBA00023235"/>
    </source>
</evidence>
<organism evidence="6 7">
    <name type="scientific">Paraglaciecola arctica BSs20135</name>
    <dbReference type="NCBI Taxonomy" id="493475"/>
    <lineage>
        <taxon>Bacteria</taxon>
        <taxon>Pseudomonadati</taxon>
        <taxon>Pseudomonadota</taxon>
        <taxon>Gammaproteobacteria</taxon>
        <taxon>Alteromonadales</taxon>
        <taxon>Alteromonadaceae</taxon>
        <taxon>Paraglaciecola</taxon>
    </lineage>
</organism>
<evidence type="ECO:0000256" key="2">
    <source>
        <dbReference type="ARBA" id="ARBA00005866"/>
    </source>
</evidence>
<dbReference type="GO" id="GO:0047938">
    <property type="term" value="F:glucose-6-phosphate 1-epimerase activity"/>
    <property type="evidence" value="ECO:0007669"/>
    <property type="project" value="UniProtKB-UniRule"/>
</dbReference>
<dbReference type="EC" id="5.1.3.15" evidence="4"/>
<dbReference type="InterPro" id="IPR025532">
    <property type="entry name" value="G6P_1-epimerase"/>
</dbReference>
<dbReference type="CDD" id="cd09020">
    <property type="entry name" value="D-hex-6-P-epi_like"/>
    <property type="match status" value="1"/>
</dbReference>
<evidence type="ECO:0000313" key="7">
    <source>
        <dbReference type="Proteomes" id="UP000006327"/>
    </source>
</evidence>
<dbReference type="OrthoDB" id="9790727at2"/>
<evidence type="ECO:0000256" key="1">
    <source>
        <dbReference type="ARBA" id="ARBA00001096"/>
    </source>
</evidence>
<sequence>MLLTDSTKIITRDNIQLLHIDNAFASAEISLFGGHILSFKPKYDGRERLWVSQNALFDGKKPIRGGIPICWPWFGGHSGNTDLPAHGYVRAQNWDILNTEESDTGTTITLKPQTTAGEGFEGNAQLTLVVHVGQQLRIQLLTSNLGNTPFTFNCALHSYFAIADIKHCELLGLSKQYSDKTRSLQMFDTPQPYCFSEETDRVHIEQPKTLSIIDKQIKTRILSSGHDSIVVWNPWQDKSSSMDDMADDSYLTMLCVETAVTQWQEVAPQATHTLEQVIK</sequence>
<evidence type="ECO:0000313" key="6">
    <source>
        <dbReference type="EMBL" id="GAC18834.1"/>
    </source>
</evidence>
<dbReference type="PANTHER" id="PTHR11122:SF13">
    <property type="entry name" value="GLUCOSE-6-PHOSPHATE 1-EPIMERASE"/>
    <property type="match status" value="1"/>
</dbReference>
<feature type="active site" evidence="5">
    <location>
        <position position="257"/>
    </location>
</feature>
<gene>
    <name evidence="6" type="ORF">GARC_1867</name>
</gene>
<feature type="active site" evidence="5">
    <location>
        <position position="157"/>
    </location>
</feature>